<proteinExistence type="predicted"/>
<sequence>MIIAMIFAACLHVFHCALRAFVGFLDLLYFIEVIIFDSMIEFIDNSATEFLDRVVFGRENTTTADAALIPFPSVQKTCEALESKLVPPQETATLTETPYKRNDRVATVPEVRSFFLWKMCEALDLPATFLSEKRVTTVSRKQFHVNQPVPVVYSVAVFKMCQALNLKAQLAHERTCFPRIMENIPNPPNHVTISWEDMLPENYGRYSKPTKSCDTLTGGLAAGELWKIFQTHRIL</sequence>
<reference evidence="1" key="1">
    <citation type="submission" date="2020-08" db="EMBL/GenBank/DDBJ databases">
        <title>Multicomponent nature underlies the extraordinary mechanical properties of spider dragline silk.</title>
        <authorList>
            <person name="Kono N."/>
            <person name="Nakamura H."/>
            <person name="Mori M."/>
            <person name="Yoshida Y."/>
            <person name="Ohtoshi R."/>
            <person name="Malay A.D."/>
            <person name="Moran D.A.P."/>
            <person name="Tomita M."/>
            <person name="Numata K."/>
            <person name="Arakawa K."/>
        </authorList>
    </citation>
    <scope>NUCLEOTIDE SEQUENCE</scope>
</reference>
<dbReference type="Proteomes" id="UP000887013">
    <property type="component" value="Unassembled WGS sequence"/>
</dbReference>
<gene>
    <name evidence="1" type="ORF">NPIL_578431</name>
</gene>
<dbReference type="AlphaFoldDB" id="A0A8X6TWH6"/>
<evidence type="ECO:0000313" key="1">
    <source>
        <dbReference type="EMBL" id="GFT53837.1"/>
    </source>
</evidence>
<comment type="caution">
    <text evidence="1">The sequence shown here is derived from an EMBL/GenBank/DDBJ whole genome shotgun (WGS) entry which is preliminary data.</text>
</comment>
<organism evidence="1 2">
    <name type="scientific">Nephila pilipes</name>
    <name type="common">Giant wood spider</name>
    <name type="synonym">Nephila maculata</name>
    <dbReference type="NCBI Taxonomy" id="299642"/>
    <lineage>
        <taxon>Eukaryota</taxon>
        <taxon>Metazoa</taxon>
        <taxon>Ecdysozoa</taxon>
        <taxon>Arthropoda</taxon>
        <taxon>Chelicerata</taxon>
        <taxon>Arachnida</taxon>
        <taxon>Araneae</taxon>
        <taxon>Araneomorphae</taxon>
        <taxon>Entelegynae</taxon>
        <taxon>Araneoidea</taxon>
        <taxon>Nephilidae</taxon>
        <taxon>Nephila</taxon>
    </lineage>
</organism>
<name>A0A8X6TWH6_NEPPI</name>
<protein>
    <submittedName>
        <fullName evidence="1">Uncharacterized protein</fullName>
    </submittedName>
</protein>
<accession>A0A8X6TWH6</accession>
<dbReference type="EMBL" id="BMAW01017409">
    <property type="protein sequence ID" value="GFT53837.1"/>
    <property type="molecule type" value="Genomic_DNA"/>
</dbReference>
<evidence type="ECO:0000313" key="2">
    <source>
        <dbReference type="Proteomes" id="UP000887013"/>
    </source>
</evidence>
<keyword evidence="2" id="KW-1185">Reference proteome</keyword>